<dbReference type="PANTHER" id="PTHR36766:SF45">
    <property type="entry name" value="NB-ARC DOMAIN-CONTAINING PROTEIN"/>
    <property type="match status" value="1"/>
</dbReference>
<dbReference type="InterPro" id="IPR038005">
    <property type="entry name" value="RX-like_CC"/>
</dbReference>
<dbReference type="PANTHER" id="PTHR36766">
    <property type="entry name" value="PLANT BROAD-SPECTRUM MILDEW RESISTANCE PROTEIN RPW8"/>
    <property type="match status" value="1"/>
</dbReference>
<gene>
    <name evidence="11" type="ORF">AAHA92_26994</name>
</gene>
<proteinExistence type="inferred from homology"/>
<accession>A0ABD1G299</accession>
<evidence type="ECO:0000256" key="3">
    <source>
        <dbReference type="ARBA" id="ARBA00022737"/>
    </source>
</evidence>
<evidence type="ECO:0000256" key="1">
    <source>
        <dbReference type="ARBA" id="ARBA00008894"/>
    </source>
</evidence>
<feature type="domain" description="NB-ARC" evidence="7">
    <location>
        <begin position="179"/>
        <end position="345"/>
    </location>
</feature>
<dbReference type="PRINTS" id="PR00364">
    <property type="entry name" value="DISEASERSIST"/>
</dbReference>
<dbReference type="Gene3D" id="3.80.10.10">
    <property type="entry name" value="Ribonuclease Inhibitor"/>
    <property type="match status" value="2"/>
</dbReference>
<dbReference type="Gene3D" id="3.40.50.300">
    <property type="entry name" value="P-loop containing nucleotide triphosphate hydrolases"/>
    <property type="match status" value="1"/>
</dbReference>
<protein>
    <submittedName>
        <fullName evidence="11">Disease resistance protein RGA3</fullName>
    </submittedName>
</protein>
<feature type="domain" description="Disease resistance N-terminal" evidence="8">
    <location>
        <begin position="9"/>
        <end position="95"/>
    </location>
</feature>
<dbReference type="GO" id="GO:0051607">
    <property type="term" value="P:defense response to virus"/>
    <property type="evidence" value="ECO:0007669"/>
    <property type="project" value="UniProtKB-ARBA"/>
</dbReference>
<organism evidence="11 12">
    <name type="scientific">Salvia divinorum</name>
    <name type="common">Maria pastora</name>
    <name type="synonym">Diviner's sage</name>
    <dbReference type="NCBI Taxonomy" id="28513"/>
    <lineage>
        <taxon>Eukaryota</taxon>
        <taxon>Viridiplantae</taxon>
        <taxon>Streptophyta</taxon>
        <taxon>Embryophyta</taxon>
        <taxon>Tracheophyta</taxon>
        <taxon>Spermatophyta</taxon>
        <taxon>Magnoliopsida</taxon>
        <taxon>eudicotyledons</taxon>
        <taxon>Gunneridae</taxon>
        <taxon>Pentapetalae</taxon>
        <taxon>asterids</taxon>
        <taxon>lamiids</taxon>
        <taxon>Lamiales</taxon>
        <taxon>Lamiaceae</taxon>
        <taxon>Nepetoideae</taxon>
        <taxon>Mentheae</taxon>
        <taxon>Salviinae</taxon>
        <taxon>Salvia</taxon>
        <taxon>Salvia subgen. Calosphace</taxon>
    </lineage>
</organism>
<dbReference type="EMBL" id="JBEAFC010000010">
    <property type="protein sequence ID" value="KAL1538228.1"/>
    <property type="molecule type" value="Genomic_DNA"/>
</dbReference>
<evidence type="ECO:0000256" key="2">
    <source>
        <dbReference type="ARBA" id="ARBA00022614"/>
    </source>
</evidence>
<dbReference type="InterPro" id="IPR002182">
    <property type="entry name" value="NB-ARC"/>
</dbReference>
<keyword evidence="12" id="KW-1185">Reference proteome</keyword>
<feature type="domain" description="R13L1/DRL21-like LRR repeat region" evidence="10">
    <location>
        <begin position="727"/>
        <end position="859"/>
    </location>
</feature>
<evidence type="ECO:0000313" key="12">
    <source>
        <dbReference type="Proteomes" id="UP001567538"/>
    </source>
</evidence>
<evidence type="ECO:0000256" key="4">
    <source>
        <dbReference type="ARBA" id="ARBA00022741"/>
    </source>
</evidence>
<comment type="similarity">
    <text evidence="1">Belongs to the disease resistance NB-LRR family.</text>
</comment>
<dbReference type="Pfam" id="PF25019">
    <property type="entry name" value="LRR_R13L1-DRL21"/>
    <property type="match status" value="1"/>
</dbReference>
<dbReference type="Pfam" id="PF18052">
    <property type="entry name" value="Rx_N"/>
    <property type="match status" value="1"/>
</dbReference>
<dbReference type="InterPro" id="IPR042197">
    <property type="entry name" value="Apaf_helical"/>
</dbReference>
<keyword evidence="3" id="KW-0677">Repeat</keyword>
<evidence type="ECO:0000259" key="9">
    <source>
        <dbReference type="Pfam" id="PF23559"/>
    </source>
</evidence>
<dbReference type="FunFam" id="3.40.50.300:FF:001091">
    <property type="entry name" value="Probable disease resistance protein At1g61300"/>
    <property type="match status" value="1"/>
</dbReference>
<dbReference type="Gene3D" id="1.10.8.430">
    <property type="entry name" value="Helical domain of apoptotic protease-activating factors"/>
    <property type="match status" value="1"/>
</dbReference>
<evidence type="ECO:0000259" key="7">
    <source>
        <dbReference type="Pfam" id="PF00931"/>
    </source>
</evidence>
<dbReference type="InterPro" id="IPR041118">
    <property type="entry name" value="Rx_N"/>
</dbReference>
<dbReference type="CDD" id="cd14798">
    <property type="entry name" value="RX-CC_like"/>
    <property type="match status" value="1"/>
</dbReference>
<comment type="caution">
    <text evidence="11">The sequence shown here is derived from an EMBL/GenBank/DDBJ whole genome shotgun (WGS) entry which is preliminary data.</text>
</comment>
<dbReference type="Proteomes" id="UP001567538">
    <property type="component" value="Unassembled WGS sequence"/>
</dbReference>
<dbReference type="Gene3D" id="1.10.10.10">
    <property type="entry name" value="Winged helix-like DNA-binding domain superfamily/Winged helix DNA-binding domain"/>
    <property type="match status" value="1"/>
</dbReference>
<dbReference type="InterPro" id="IPR036388">
    <property type="entry name" value="WH-like_DNA-bd_sf"/>
</dbReference>
<keyword evidence="4" id="KW-0547">Nucleotide-binding</keyword>
<feature type="domain" description="Disease resistance protein winged helix" evidence="9">
    <location>
        <begin position="434"/>
        <end position="506"/>
    </location>
</feature>
<dbReference type="GO" id="GO:0005524">
    <property type="term" value="F:ATP binding"/>
    <property type="evidence" value="ECO:0007669"/>
    <property type="project" value="UniProtKB-KW"/>
</dbReference>
<dbReference type="Pfam" id="PF23559">
    <property type="entry name" value="WHD_DRP"/>
    <property type="match status" value="1"/>
</dbReference>
<keyword evidence="6" id="KW-0067">ATP-binding</keyword>
<dbReference type="AlphaFoldDB" id="A0ABD1G299"/>
<dbReference type="InterPro" id="IPR027417">
    <property type="entry name" value="P-loop_NTPase"/>
</dbReference>
<name>A0ABD1G299_SALDI</name>
<sequence>MAYAIISAVGGRVTNLINDQIQSEWNLVRDVKKELHGLSGTLSSIKNVLDDAEKRGVNDQSVKNWLKKLIDTAYEMDDILDEWNYTLIKHKMDASAHQMVQCSFIPSPCLCFKKVCDRRDTAKKMQNVKAALDHILKEMNDFKFVIALPTTDHISKSSKIQSTSSIAIEQINGVDIDRNKNDLVSNLRLNDDSQILCIVGMGGIGKTTLAQLVYNDTQVKDCFELQIWICVSDPFDVAGVARGIVESVGIETITPNTNQLELVLQKLKASILGKKFLLVLDDVWTEDNNKWEPLKINLKHGAPRSKILVTTRNERVAMMMGTLDKDIYRPKPLSDEECWSLLRRISLLGRSEEKCGDFEEVGKKIASKCKGLPLAANVLGSFLQFKYNLEEWENVENSEIWQLENAKVELFPHFILSYNELSPSLKHCFSYCAIYPKDSHINVESLMEEWLALGYLGSVSGNSGVELKGREYLNILAMRSLLQDFEKTKYGEQIVRCKMHDIAHDFTMFLRKNDDREKVRRRSCQGCDHLLVSQAQEYRSLFWDRRSPPNLCNCLISVRVLKFKRDLCIPLPQGMQKLIHLRWLGLSGTYLNEEDLKIICKLYFLQTLLLSFCSLIKIPSEIGDLIHLRNLDLSDNEFIELPVSMCSLVELQILDIQRCKQLCKLPKEINMLRNLQYLLIQGTPAKLGILEAVGKLTGLRTLGGNRRDGLGRVSTFHVGNGGDKFEVLKNLNLLTGSLTLEIYLGNTCGLEELARTAKEAELRNKIHVQSLEILFIPSLAYDTLPSSPELWMDVIKDLEPYQKLDNLVIERYKGCALPHWMSSSLNLIKHIHLLDFHHVSSLTHMGKLPLLEDLYLEGMPNMEFLGREFLGLESSTSSSSNHVAVFPKLKKLKFFRWYSWLEWEDITVEEEKCMHVSIMPCLTQLIIKLCSSLEKLPHCLLRKSSSLQIIDITHSTKLEKCYGDKEGSPWRSISQHNPQLVLRPS</sequence>
<keyword evidence="5" id="KW-0611">Plant defense</keyword>
<dbReference type="InterPro" id="IPR058922">
    <property type="entry name" value="WHD_DRP"/>
</dbReference>
<dbReference type="FunFam" id="1.10.10.10:FF:000322">
    <property type="entry name" value="Probable disease resistance protein At1g63360"/>
    <property type="match status" value="1"/>
</dbReference>
<evidence type="ECO:0000256" key="6">
    <source>
        <dbReference type="ARBA" id="ARBA00022840"/>
    </source>
</evidence>
<dbReference type="InterPro" id="IPR032675">
    <property type="entry name" value="LRR_dom_sf"/>
</dbReference>
<evidence type="ECO:0000259" key="10">
    <source>
        <dbReference type="Pfam" id="PF25019"/>
    </source>
</evidence>
<keyword evidence="2" id="KW-0433">Leucine-rich repeat</keyword>
<dbReference type="Pfam" id="PF00931">
    <property type="entry name" value="NB-ARC"/>
    <property type="match status" value="1"/>
</dbReference>
<reference evidence="11 12" key="1">
    <citation type="submission" date="2024-06" db="EMBL/GenBank/DDBJ databases">
        <title>A chromosome level genome sequence of Diviner's sage (Salvia divinorum).</title>
        <authorList>
            <person name="Ford S.A."/>
            <person name="Ro D.-K."/>
            <person name="Ness R.W."/>
            <person name="Phillips M.A."/>
        </authorList>
    </citation>
    <scope>NUCLEOTIDE SEQUENCE [LARGE SCALE GENOMIC DNA]</scope>
    <source>
        <strain evidence="11">SAF-2024a</strain>
        <tissue evidence="11">Leaf</tissue>
    </source>
</reference>
<dbReference type="SUPFAM" id="SSF52540">
    <property type="entry name" value="P-loop containing nucleoside triphosphate hydrolases"/>
    <property type="match status" value="1"/>
</dbReference>
<dbReference type="SUPFAM" id="SSF52058">
    <property type="entry name" value="L domain-like"/>
    <property type="match status" value="1"/>
</dbReference>
<evidence type="ECO:0000256" key="5">
    <source>
        <dbReference type="ARBA" id="ARBA00022821"/>
    </source>
</evidence>
<evidence type="ECO:0000313" key="11">
    <source>
        <dbReference type="EMBL" id="KAL1538228.1"/>
    </source>
</evidence>
<evidence type="ECO:0000259" key="8">
    <source>
        <dbReference type="Pfam" id="PF18052"/>
    </source>
</evidence>
<dbReference type="InterPro" id="IPR056789">
    <property type="entry name" value="LRR_R13L1-DRL21"/>
</dbReference>
<dbReference type="Gene3D" id="1.20.5.4130">
    <property type="match status" value="1"/>
</dbReference>